<protein>
    <submittedName>
        <fullName evidence="2">Uncharacterized protein</fullName>
    </submittedName>
</protein>
<evidence type="ECO:0000313" key="2">
    <source>
        <dbReference type="EMBL" id="KIY51942.1"/>
    </source>
</evidence>
<dbReference type="EMBL" id="KN881647">
    <property type="protein sequence ID" value="KIY51942.1"/>
    <property type="molecule type" value="Genomic_DNA"/>
</dbReference>
<accession>A0A0D7AK30</accession>
<keyword evidence="3" id="KW-1185">Reference proteome</keyword>
<feature type="compositionally biased region" description="Polar residues" evidence="1">
    <location>
        <begin position="109"/>
        <end position="125"/>
    </location>
</feature>
<feature type="region of interest" description="Disordered" evidence="1">
    <location>
        <begin position="294"/>
        <end position="370"/>
    </location>
</feature>
<sequence length="427" mass="45322">MAAVPSSRNPFRSNDITPNPTGTSSVLSAASSASNLGQRESQVEDRVSSESRPRSPVSTSQSAGDLNDVLQEEEPPAYTPGPDVYQGESTLECGPRRPFQGPPLHPSHQDAQLSGWSQIPSNVASAPQGRMTHSVWQNLAGQLSPPLPERRHVSQPNMSDFARDFYSSGTGEFRASSRRSFGDSETASDHGPSTGSHPSSTTSSNAAPGPPTTTPKPGHPLLRSGKVLLYPAGHQCDKCHNTGYKHYDPERPCKKCWNKFAVQYSAALPYAPSGDKQMQRPLPGLVNRRLSGFRNQSASASGQASSLRASLSGRPLVPGTTPAYPPSVPGAYPPPSAPSGRYSPVSSYPPRPASMYPPSAQHTGSRGPDFRVSYYPPPPGSVAYAAGDPRIGGRLCWRCDGSGTVSMLFGLDSSTCPTCNGIGRTFF</sequence>
<feature type="compositionally biased region" description="Low complexity" evidence="1">
    <location>
        <begin position="24"/>
        <end position="34"/>
    </location>
</feature>
<dbReference type="Gene3D" id="6.20.20.10">
    <property type="match status" value="1"/>
</dbReference>
<name>A0A0D7AK30_9AGAR</name>
<dbReference type="PANTHER" id="PTHR28031:SF1">
    <property type="entry name" value="PROLINE-RICH PROTEIN HUA1"/>
    <property type="match status" value="1"/>
</dbReference>
<dbReference type="Proteomes" id="UP000054144">
    <property type="component" value="Unassembled WGS sequence"/>
</dbReference>
<evidence type="ECO:0000256" key="1">
    <source>
        <dbReference type="SAM" id="MobiDB-lite"/>
    </source>
</evidence>
<organism evidence="2 3">
    <name type="scientific">Fistulina hepatica ATCC 64428</name>
    <dbReference type="NCBI Taxonomy" id="1128425"/>
    <lineage>
        <taxon>Eukaryota</taxon>
        <taxon>Fungi</taxon>
        <taxon>Dikarya</taxon>
        <taxon>Basidiomycota</taxon>
        <taxon>Agaricomycotina</taxon>
        <taxon>Agaricomycetes</taxon>
        <taxon>Agaricomycetidae</taxon>
        <taxon>Agaricales</taxon>
        <taxon>Fistulinaceae</taxon>
        <taxon>Fistulina</taxon>
    </lineage>
</organism>
<dbReference type="OrthoDB" id="2405700at2759"/>
<feature type="compositionally biased region" description="Pro residues" evidence="1">
    <location>
        <begin position="323"/>
        <end position="337"/>
    </location>
</feature>
<feature type="region of interest" description="Disordered" evidence="1">
    <location>
        <begin position="1"/>
        <end position="224"/>
    </location>
</feature>
<feature type="compositionally biased region" description="Low complexity" evidence="1">
    <location>
        <begin position="296"/>
        <end position="314"/>
    </location>
</feature>
<proteinExistence type="predicted"/>
<feature type="compositionally biased region" description="Polar residues" evidence="1">
    <location>
        <begin position="1"/>
        <end position="23"/>
    </location>
</feature>
<dbReference type="InterPro" id="IPR038910">
    <property type="entry name" value="Hua1-like"/>
</dbReference>
<dbReference type="PANTHER" id="PTHR28031">
    <property type="entry name" value="PROLINE-RICH PROTEIN HUA1"/>
    <property type="match status" value="1"/>
</dbReference>
<dbReference type="AlphaFoldDB" id="A0A0D7AK30"/>
<gene>
    <name evidence="2" type="ORF">FISHEDRAFT_70436</name>
</gene>
<reference evidence="2 3" key="1">
    <citation type="journal article" date="2015" name="Fungal Genet. Biol.">
        <title>Evolution of novel wood decay mechanisms in Agaricales revealed by the genome sequences of Fistulina hepatica and Cylindrobasidium torrendii.</title>
        <authorList>
            <person name="Floudas D."/>
            <person name="Held B.W."/>
            <person name="Riley R."/>
            <person name="Nagy L.G."/>
            <person name="Koehler G."/>
            <person name="Ransdell A.S."/>
            <person name="Younus H."/>
            <person name="Chow J."/>
            <person name="Chiniquy J."/>
            <person name="Lipzen A."/>
            <person name="Tritt A."/>
            <person name="Sun H."/>
            <person name="Haridas S."/>
            <person name="LaButti K."/>
            <person name="Ohm R.A."/>
            <person name="Kues U."/>
            <person name="Blanchette R.A."/>
            <person name="Grigoriev I.V."/>
            <person name="Minto R.E."/>
            <person name="Hibbett D.S."/>
        </authorList>
    </citation>
    <scope>NUCLEOTIDE SEQUENCE [LARGE SCALE GENOMIC DNA]</scope>
    <source>
        <strain evidence="2 3">ATCC 64428</strain>
    </source>
</reference>
<feature type="compositionally biased region" description="Basic and acidic residues" evidence="1">
    <location>
        <begin position="41"/>
        <end position="53"/>
    </location>
</feature>
<dbReference type="GO" id="GO:0005737">
    <property type="term" value="C:cytoplasm"/>
    <property type="evidence" value="ECO:0007669"/>
    <property type="project" value="TreeGrafter"/>
</dbReference>
<feature type="compositionally biased region" description="Low complexity" evidence="1">
    <location>
        <begin position="191"/>
        <end position="207"/>
    </location>
</feature>
<feature type="compositionally biased region" description="Pro residues" evidence="1">
    <location>
        <begin position="208"/>
        <end position="218"/>
    </location>
</feature>
<evidence type="ECO:0000313" key="3">
    <source>
        <dbReference type="Proteomes" id="UP000054144"/>
    </source>
</evidence>